<gene>
    <name evidence="4" type="ORF">CDV28_10727</name>
</gene>
<dbReference type="SMART" id="SM00729">
    <property type="entry name" value="Elp3"/>
    <property type="match status" value="1"/>
</dbReference>
<dbReference type="Pfam" id="PF06969">
    <property type="entry name" value="HemN_C"/>
    <property type="match status" value="1"/>
</dbReference>
<comment type="subcellular location">
    <subcellularLocation>
        <location evidence="2">Cytoplasm</location>
    </subcellularLocation>
</comment>
<dbReference type="InterPro" id="IPR058240">
    <property type="entry name" value="rSAM_sf"/>
</dbReference>
<dbReference type="GO" id="GO:0046872">
    <property type="term" value="F:metal ion binding"/>
    <property type="evidence" value="ECO:0007669"/>
    <property type="project" value="UniProtKB-UniRule"/>
</dbReference>
<evidence type="ECO:0000259" key="3">
    <source>
        <dbReference type="PROSITE" id="PS51918"/>
    </source>
</evidence>
<dbReference type="NCBIfam" id="TIGR00539">
    <property type="entry name" value="hemN_rel"/>
    <property type="match status" value="1"/>
</dbReference>
<dbReference type="SFLD" id="SFLDS00029">
    <property type="entry name" value="Radical_SAM"/>
    <property type="match status" value="1"/>
</dbReference>
<organism evidence="4 5">
    <name type="scientific">Candidatus Electronema aureum</name>
    <dbReference type="NCBI Taxonomy" id="2005002"/>
    <lineage>
        <taxon>Bacteria</taxon>
        <taxon>Pseudomonadati</taxon>
        <taxon>Thermodesulfobacteriota</taxon>
        <taxon>Desulfobulbia</taxon>
        <taxon>Desulfobulbales</taxon>
        <taxon>Desulfobulbaceae</taxon>
        <taxon>Candidatus Electronema</taxon>
    </lineage>
</organism>
<keyword evidence="5" id="KW-1185">Reference proteome</keyword>
<dbReference type="SFLD" id="SFLDG01065">
    <property type="entry name" value="anaerobic_coproporphyrinogen-I"/>
    <property type="match status" value="1"/>
</dbReference>
<keyword evidence="2" id="KW-0004">4Fe-4S</keyword>
<keyword evidence="4" id="KW-0560">Oxidoreductase</keyword>
<comment type="similarity">
    <text evidence="1">Belongs to the anaerobic coproporphyrinogen-III oxidase family. HemW subfamily.</text>
</comment>
<dbReference type="Proteomes" id="UP000316238">
    <property type="component" value="Unassembled WGS sequence"/>
</dbReference>
<dbReference type="Gene3D" id="3.30.750.200">
    <property type="match status" value="1"/>
</dbReference>
<dbReference type="InterPro" id="IPR007197">
    <property type="entry name" value="rSAM"/>
</dbReference>
<dbReference type="InterPro" id="IPR004559">
    <property type="entry name" value="HemW-like"/>
</dbReference>
<dbReference type="PANTHER" id="PTHR13932:SF5">
    <property type="entry name" value="RADICAL S-ADENOSYL METHIONINE DOMAIN-CONTAINING PROTEIN 1, MITOCHONDRIAL"/>
    <property type="match status" value="1"/>
</dbReference>
<dbReference type="GO" id="GO:0051539">
    <property type="term" value="F:4 iron, 4 sulfur cluster binding"/>
    <property type="evidence" value="ECO:0007669"/>
    <property type="project" value="UniProtKB-UniRule"/>
</dbReference>
<keyword evidence="2" id="KW-0349">Heme</keyword>
<name>A0A521G309_9BACT</name>
<evidence type="ECO:0000256" key="2">
    <source>
        <dbReference type="RuleBase" id="RU364116"/>
    </source>
</evidence>
<dbReference type="GO" id="GO:0004109">
    <property type="term" value="F:coproporphyrinogen oxidase activity"/>
    <property type="evidence" value="ECO:0007669"/>
    <property type="project" value="InterPro"/>
</dbReference>
<dbReference type="SUPFAM" id="SSF102114">
    <property type="entry name" value="Radical SAM enzymes"/>
    <property type="match status" value="1"/>
</dbReference>
<dbReference type="InterPro" id="IPR010723">
    <property type="entry name" value="HemN_C"/>
</dbReference>
<keyword evidence="2" id="KW-0411">Iron-sulfur</keyword>
<keyword evidence="2" id="KW-0479">Metal-binding</keyword>
<dbReference type="SFLD" id="SFLDF00562">
    <property type="entry name" value="HemN-like__clustered_with_heat"/>
    <property type="match status" value="1"/>
</dbReference>
<evidence type="ECO:0000313" key="5">
    <source>
        <dbReference type="Proteomes" id="UP000316238"/>
    </source>
</evidence>
<dbReference type="PANTHER" id="PTHR13932">
    <property type="entry name" value="COPROPORPHYRINIGEN III OXIDASE"/>
    <property type="match status" value="1"/>
</dbReference>
<proteinExistence type="inferred from homology"/>
<dbReference type="AlphaFoldDB" id="A0A521G309"/>
<feature type="domain" description="Radical SAM core" evidence="3">
    <location>
        <begin position="1"/>
        <end position="242"/>
    </location>
</feature>
<dbReference type="Pfam" id="PF04055">
    <property type="entry name" value="Radical_SAM"/>
    <property type="match status" value="1"/>
</dbReference>
<dbReference type="SFLD" id="SFLDF00288">
    <property type="entry name" value="HemN-like__clustered_with_nucl"/>
    <property type="match status" value="1"/>
</dbReference>
<sequence>MDNLGIYLHVPFCLRKCAYCSFYSEAGYYDYSSYLAAVTRQIRQFSRRGDPGDRPSNQGEYYTRPLTSIFFGGGTPTMLPPAALSSLLAECRQHFPCAEDAEISIEVNPATVDFYGLNMLRQAGFNRLSIGVQSLHDRELRRIGRPHSATDAIQTAHLARQAGFTNINIDLMYGLPGQTLQTWQDSLAQTLALTPQHLSLYELTIEHDTPFARQHAQGGLPLPDEDTVLRMLEETQRMLRGAGFCRYEISNYALPGFECHHNINYWQNGEYIGLGPGAVSCLGGIRRNAVADVGAFCQLMENGQTVWQDEERLEPEAAFRETVIMGLRMTAGVSLPELRRRFGIDAEIYYGTTLVQLIQHGMLEIIVDRQLRLTEQGLLLANTAMAELV</sequence>
<dbReference type="InterPro" id="IPR034505">
    <property type="entry name" value="Coproporphyrinogen-III_oxidase"/>
</dbReference>
<accession>A0A521G309</accession>
<dbReference type="InterPro" id="IPR006638">
    <property type="entry name" value="Elp3/MiaA/NifB-like_rSAM"/>
</dbReference>
<comment type="function">
    <text evidence="2">Probably acts as a heme chaperone, transferring heme to an unknown acceptor. Binds one molecule of heme per monomer, possibly covalently. Binds 1 [4Fe-4S] cluster. The cluster is coordinated with 3 cysteines and an exchangeable S-adenosyl-L-methionine.</text>
</comment>
<dbReference type="CDD" id="cd01335">
    <property type="entry name" value="Radical_SAM"/>
    <property type="match status" value="1"/>
</dbReference>
<evidence type="ECO:0000256" key="1">
    <source>
        <dbReference type="ARBA" id="ARBA00006100"/>
    </source>
</evidence>
<protein>
    <recommendedName>
        <fullName evidence="2">Heme chaperone HemW</fullName>
    </recommendedName>
</protein>
<dbReference type="GO" id="GO:0006779">
    <property type="term" value="P:porphyrin-containing compound biosynthetic process"/>
    <property type="evidence" value="ECO:0007669"/>
    <property type="project" value="InterPro"/>
</dbReference>
<comment type="caution">
    <text evidence="4">The sequence shown here is derived from an EMBL/GenBank/DDBJ whole genome shotgun (WGS) entry which is preliminary data.</text>
</comment>
<reference evidence="4" key="1">
    <citation type="submission" date="2017-07" db="EMBL/GenBank/DDBJ databases">
        <title>The cable genome - Insights into the physiology and evolution of filamentous bacteria capable of sulfide oxidation via long distance electron transfer.</title>
        <authorList>
            <person name="Thorup C."/>
            <person name="Bjerg J.T."/>
            <person name="Schreiber L."/>
            <person name="Nielsen L.P."/>
            <person name="Kjeldsen K.U."/>
            <person name="Boesen T."/>
            <person name="Boggild A."/>
            <person name="Meysman F."/>
            <person name="Geelhoed J."/>
            <person name="Schramm A."/>
        </authorList>
    </citation>
    <scope>NUCLEOTIDE SEQUENCE [LARGE SCALE GENOMIC DNA]</scope>
    <source>
        <strain evidence="4">GS</strain>
    </source>
</reference>
<keyword evidence="2" id="KW-0949">S-adenosyl-L-methionine</keyword>
<evidence type="ECO:0000313" key="4">
    <source>
        <dbReference type="EMBL" id="TAA75380.1"/>
    </source>
</evidence>
<dbReference type="GO" id="GO:0005737">
    <property type="term" value="C:cytoplasm"/>
    <property type="evidence" value="ECO:0007669"/>
    <property type="project" value="UniProtKB-SubCell"/>
</dbReference>
<keyword evidence="2" id="KW-0963">Cytoplasm</keyword>
<keyword evidence="2" id="KW-0143">Chaperone</keyword>
<dbReference type="PROSITE" id="PS51918">
    <property type="entry name" value="RADICAL_SAM"/>
    <property type="match status" value="1"/>
</dbReference>
<keyword evidence="2" id="KW-0408">Iron</keyword>
<dbReference type="EMBL" id="NQJD01000007">
    <property type="protein sequence ID" value="TAA75380.1"/>
    <property type="molecule type" value="Genomic_DNA"/>
</dbReference>